<keyword evidence="2" id="KW-1185">Reference proteome</keyword>
<proteinExistence type="predicted"/>
<dbReference type="GO" id="GO:0033615">
    <property type="term" value="P:mitochondrial proton-transporting ATP synthase complex assembly"/>
    <property type="evidence" value="ECO:0007669"/>
    <property type="project" value="InterPro"/>
</dbReference>
<dbReference type="AlphaFoldDB" id="A0AAJ8JRI0"/>
<dbReference type="GeneID" id="91086471"/>
<dbReference type="EMBL" id="CP143785">
    <property type="protein sequence ID" value="WVN87083.1"/>
    <property type="molecule type" value="Genomic_DNA"/>
</dbReference>
<organism evidence="1 2">
    <name type="scientific">Cryptococcus depauperatus CBS 7841</name>
    <dbReference type="NCBI Taxonomy" id="1295531"/>
    <lineage>
        <taxon>Eukaryota</taxon>
        <taxon>Fungi</taxon>
        <taxon>Dikarya</taxon>
        <taxon>Basidiomycota</taxon>
        <taxon>Agaricomycotina</taxon>
        <taxon>Tremellomycetes</taxon>
        <taxon>Tremellales</taxon>
        <taxon>Cryptococcaceae</taxon>
        <taxon>Cryptococcus</taxon>
    </lineage>
</organism>
<reference evidence="1" key="1">
    <citation type="submission" date="2016-06" db="EMBL/GenBank/DDBJ databases">
        <authorList>
            <person name="Cuomo C."/>
            <person name="Litvintseva A."/>
            <person name="Heitman J."/>
            <person name="Chen Y."/>
            <person name="Sun S."/>
            <person name="Springer D."/>
            <person name="Dromer F."/>
            <person name="Young S."/>
            <person name="Zeng Q."/>
            <person name="Chapman S."/>
            <person name="Gujja S."/>
            <person name="Saif S."/>
            <person name="Birren B."/>
        </authorList>
    </citation>
    <scope>NUCLEOTIDE SEQUENCE</scope>
    <source>
        <strain evidence="1">CBS 7841</strain>
    </source>
</reference>
<gene>
    <name evidence="1" type="ORF">L203_102259</name>
</gene>
<evidence type="ECO:0000313" key="2">
    <source>
        <dbReference type="Proteomes" id="UP000094043"/>
    </source>
</evidence>
<reference evidence="1" key="2">
    <citation type="journal article" date="2022" name="Elife">
        <title>Obligate sexual reproduction of a homothallic fungus closely related to the Cryptococcus pathogenic species complex.</title>
        <authorList>
            <person name="Passer A.R."/>
            <person name="Clancey S.A."/>
            <person name="Shea T."/>
            <person name="David-Palma M."/>
            <person name="Averette A.F."/>
            <person name="Boekhout T."/>
            <person name="Porcel B.M."/>
            <person name="Nowrousian M."/>
            <person name="Cuomo C.A."/>
            <person name="Sun S."/>
            <person name="Heitman J."/>
            <person name="Coelho M.A."/>
        </authorList>
    </citation>
    <scope>NUCLEOTIDE SEQUENCE</scope>
    <source>
        <strain evidence="1">CBS 7841</strain>
    </source>
</reference>
<accession>A0AAJ8JRI0</accession>
<dbReference type="PANTHER" id="PTHR28015:SF1">
    <property type="entry name" value="ATP SYNTHASE ASSEMBLY FACTOR FMC1, MITOCHONDRIAL"/>
    <property type="match status" value="1"/>
</dbReference>
<name>A0AAJ8JRI0_9TREE</name>
<sequence length="116" mass="13276">MSQPRITHLYRSILRELRLSSHTLRATRNPSVQNHIRALIDTSSNPKTLSRALLETRDFLRANRIHADLLKRYNPVHGMTQQEKVAATARRVGLNAPEMRKESIDGGGFYRDTNEA</sequence>
<dbReference type="RefSeq" id="XP_066067783.1">
    <property type="nucleotide sequence ID" value="XM_066211686.1"/>
</dbReference>
<dbReference type="GO" id="GO:0005759">
    <property type="term" value="C:mitochondrial matrix"/>
    <property type="evidence" value="ECO:0007669"/>
    <property type="project" value="TreeGrafter"/>
</dbReference>
<reference evidence="1" key="3">
    <citation type="submission" date="2024-01" db="EMBL/GenBank/DDBJ databases">
        <authorList>
            <person name="Coelho M.A."/>
            <person name="David-Palma M."/>
            <person name="Shea T."/>
            <person name="Sun S."/>
            <person name="Cuomo C.A."/>
            <person name="Heitman J."/>
        </authorList>
    </citation>
    <scope>NUCLEOTIDE SEQUENCE</scope>
    <source>
        <strain evidence="1">CBS 7841</strain>
    </source>
</reference>
<dbReference type="InterPro" id="IPR039196">
    <property type="entry name" value="Fmc1"/>
</dbReference>
<dbReference type="PANTHER" id="PTHR28015">
    <property type="entry name" value="ATP SYNTHASE ASSEMBLY FACTOR FMC1, MITOCHONDRIAL"/>
    <property type="match status" value="1"/>
</dbReference>
<dbReference type="Pfam" id="PF13233">
    <property type="entry name" value="Complex1_LYR_2"/>
    <property type="match status" value="1"/>
</dbReference>
<protein>
    <submittedName>
        <fullName evidence="1">Uncharacterized protein</fullName>
    </submittedName>
</protein>
<evidence type="ECO:0000313" key="1">
    <source>
        <dbReference type="EMBL" id="WVN87083.1"/>
    </source>
</evidence>
<dbReference type="KEGG" id="cdep:91086471"/>
<dbReference type="Proteomes" id="UP000094043">
    <property type="component" value="Chromosome 2"/>
</dbReference>